<name>A0A835M481_9MAGN</name>
<evidence type="ECO:0000313" key="4">
    <source>
        <dbReference type="Proteomes" id="UP000631114"/>
    </source>
</evidence>
<evidence type="ECO:0000256" key="1">
    <source>
        <dbReference type="SAM" id="MobiDB-lite"/>
    </source>
</evidence>
<dbReference type="EMBL" id="JADFTS010000004">
    <property type="protein sequence ID" value="KAF9610136.1"/>
    <property type="molecule type" value="Genomic_DNA"/>
</dbReference>
<reference evidence="3 4" key="1">
    <citation type="submission" date="2020-10" db="EMBL/GenBank/DDBJ databases">
        <title>The Coptis chinensis genome and diversification of protoberbering-type alkaloids.</title>
        <authorList>
            <person name="Wang B."/>
            <person name="Shu S."/>
            <person name="Song C."/>
            <person name="Liu Y."/>
        </authorList>
    </citation>
    <scope>NUCLEOTIDE SEQUENCE [LARGE SCALE GENOMIC DNA]</scope>
    <source>
        <strain evidence="3">HL-2020</strain>
        <tissue evidence="3">Leaf</tissue>
    </source>
</reference>
<evidence type="ECO:0000313" key="3">
    <source>
        <dbReference type="EMBL" id="KAF9610136.1"/>
    </source>
</evidence>
<dbReference type="Proteomes" id="UP000631114">
    <property type="component" value="Unassembled WGS sequence"/>
</dbReference>
<proteinExistence type="predicted"/>
<organism evidence="3 4">
    <name type="scientific">Coptis chinensis</name>
    <dbReference type="NCBI Taxonomy" id="261450"/>
    <lineage>
        <taxon>Eukaryota</taxon>
        <taxon>Viridiplantae</taxon>
        <taxon>Streptophyta</taxon>
        <taxon>Embryophyta</taxon>
        <taxon>Tracheophyta</taxon>
        <taxon>Spermatophyta</taxon>
        <taxon>Magnoliopsida</taxon>
        <taxon>Ranunculales</taxon>
        <taxon>Ranunculaceae</taxon>
        <taxon>Coptidoideae</taxon>
        <taxon>Coptis</taxon>
    </lineage>
</organism>
<keyword evidence="2" id="KW-0472">Membrane</keyword>
<feature type="region of interest" description="Disordered" evidence="1">
    <location>
        <begin position="64"/>
        <end position="135"/>
    </location>
</feature>
<keyword evidence="2" id="KW-1133">Transmembrane helix</keyword>
<protein>
    <submittedName>
        <fullName evidence="3">Uncharacterized protein</fullName>
    </submittedName>
</protein>
<gene>
    <name evidence="3" type="ORF">IFM89_020001</name>
</gene>
<feature type="compositionally biased region" description="Basic and acidic residues" evidence="1">
    <location>
        <begin position="76"/>
        <end position="135"/>
    </location>
</feature>
<comment type="caution">
    <text evidence="3">The sequence shown here is derived from an EMBL/GenBank/DDBJ whole genome shotgun (WGS) entry which is preliminary data.</text>
</comment>
<sequence>MGLVTKIEWVMVGTMLFAVSLWIFGTATNVVCYQNRVTIAYSIVNKCVSINEFLNPAEGEKYYNPGGRGRGLGRGGRGDRKALHEAHEQEIRQKQERLYREREQREREEKERERRRLEATREARERAAADARLRV</sequence>
<feature type="compositionally biased region" description="Gly residues" evidence="1">
    <location>
        <begin position="66"/>
        <end position="75"/>
    </location>
</feature>
<dbReference type="AlphaFoldDB" id="A0A835M481"/>
<accession>A0A835M481</accession>
<evidence type="ECO:0000256" key="2">
    <source>
        <dbReference type="SAM" id="Phobius"/>
    </source>
</evidence>
<keyword evidence="2" id="KW-0812">Transmembrane</keyword>
<keyword evidence="4" id="KW-1185">Reference proteome</keyword>
<feature type="transmembrane region" description="Helical" evidence="2">
    <location>
        <begin position="7"/>
        <end position="25"/>
    </location>
</feature>